<dbReference type="AlphaFoldDB" id="A0A939F6B3"/>
<organism evidence="2 3">
    <name type="scientific">Streptomyces beijiangensis</name>
    <dbReference type="NCBI Taxonomy" id="163361"/>
    <lineage>
        <taxon>Bacteria</taxon>
        <taxon>Bacillati</taxon>
        <taxon>Actinomycetota</taxon>
        <taxon>Actinomycetes</taxon>
        <taxon>Kitasatosporales</taxon>
        <taxon>Streptomycetaceae</taxon>
        <taxon>Streptomyces</taxon>
    </lineage>
</organism>
<protein>
    <recommendedName>
        <fullName evidence="4">Secreted protein</fullName>
    </recommendedName>
</protein>
<feature type="signal peptide" evidence="1">
    <location>
        <begin position="1"/>
        <end position="26"/>
    </location>
</feature>
<feature type="chain" id="PRO_5036729672" description="Secreted protein" evidence="1">
    <location>
        <begin position="27"/>
        <end position="398"/>
    </location>
</feature>
<dbReference type="EMBL" id="JAFLRJ010000099">
    <property type="protein sequence ID" value="MBO0512423.1"/>
    <property type="molecule type" value="Genomic_DNA"/>
</dbReference>
<gene>
    <name evidence="2" type="ORF">J0695_11475</name>
</gene>
<proteinExistence type="predicted"/>
<keyword evidence="3" id="KW-1185">Reference proteome</keyword>
<accession>A0A939F6B3</accession>
<sequence length="398" mass="41561">MSYRTVVAAALTVAGVMGSLAVPALASDTTQVAFTGQVDSAVSLTGAQFRLQADATADQVDAVAEGAEVPALSLPSGSDTITTAGSTFTVKVDPADIPAEFIGPNGVVSFDLEIFDAKSNKYTWTTQSARLDGGAWKDPLTSAELNNAKARSATTSAPPSVTTHLDAATAAVASSFSPVQTRSEQCITTKGGYHDAMAQIGTGYPAAPGYGTTRGSAWLNHQSGSEITFGAGLSTNGTTWKASGSTSVATSKSVSFDWDPSTFWNQQYKVEVRYVTYTRSCGGILINKQVKATSETGVFKTGQPGTGTPPNWLSTSKCGFNYAAGTWSKTTGKAYSYGTGVDISSVIGIDLSTSRAYTSSSKLNYKMDKAHDSLCGDTDKPGLSGKVQQFYDRIEEEL</sequence>
<comment type="caution">
    <text evidence="2">The sequence shown here is derived from an EMBL/GenBank/DDBJ whole genome shotgun (WGS) entry which is preliminary data.</text>
</comment>
<evidence type="ECO:0000256" key="1">
    <source>
        <dbReference type="SAM" id="SignalP"/>
    </source>
</evidence>
<dbReference type="Proteomes" id="UP000664167">
    <property type="component" value="Unassembled WGS sequence"/>
</dbReference>
<evidence type="ECO:0000313" key="2">
    <source>
        <dbReference type="EMBL" id="MBO0512423.1"/>
    </source>
</evidence>
<name>A0A939F6B3_9ACTN</name>
<reference evidence="2" key="1">
    <citation type="submission" date="2021-03" db="EMBL/GenBank/DDBJ databases">
        <title>Streptomyces poriferae sp. nov., a novel marine sponge-derived Actinobacteria species with anti-MRSA activity.</title>
        <authorList>
            <person name="Sandoval-Powers M."/>
            <person name="Kralova S."/>
            <person name="Nguyen G.-S."/>
            <person name="Fawwal D."/>
            <person name="Degnes K."/>
            <person name="Klinkenberg G."/>
            <person name="Sletta H."/>
            <person name="Wentzel A."/>
            <person name="Liles M.R."/>
        </authorList>
    </citation>
    <scope>NUCLEOTIDE SEQUENCE</scope>
    <source>
        <strain evidence="2">DSM 41794</strain>
    </source>
</reference>
<evidence type="ECO:0008006" key="4">
    <source>
        <dbReference type="Google" id="ProtNLM"/>
    </source>
</evidence>
<evidence type="ECO:0000313" key="3">
    <source>
        <dbReference type="Proteomes" id="UP000664167"/>
    </source>
</evidence>
<keyword evidence="1" id="KW-0732">Signal</keyword>